<feature type="region of interest" description="Disordered" evidence="1">
    <location>
        <begin position="48"/>
        <end position="78"/>
    </location>
</feature>
<dbReference type="SUPFAM" id="SSF57850">
    <property type="entry name" value="RING/U-box"/>
    <property type="match status" value="1"/>
</dbReference>
<keyword evidence="2" id="KW-0732">Signal</keyword>
<keyword evidence="4" id="KW-1185">Reference proteome</keyword>
<name>A0A2N5SQC7_9BASI</name>
<feature type="compositionally biased region" description="Polar residues" evidence="1">
    <location>
        <begin position="126"/>
        <end position="140"/>
    </location>
</feature>
<evidence type="ECO:0000256" key="2">
    <source>
        <dbReference type="SAM" id="SignalP"/>
    </source>
</evidence>
<dbReference type="Gene3D" id="3.30.40.10">
    <property type="entry name" value="Zinc/RING finger domain, C3HC4 (zinc finger)"/>
    <property type="match status" value="1"/>
</dbReference>
<sequence>MILLCLFFATLFGQISVMGLNFEQGLVRNAGGTENEELFRLRSPTFADEFSPSSTLRRDAEESTRLISTSSNSHRQEGVIERPPILRASTRTLDERMRTPRVVTFGPTTLHTWGQAAGESHGANPHSETQSTPAALSESTSHSENDKSICELCTEEINLQRKYANLRCGHPGCVDCVRTWIMQVLLEAQIDRSVFLQNLSPGIATHHIRHLQQVSLEEHIDHSWRLQKLSQNPPKPRDQPVNMEEFNAMVISMYHQIHFNGGPEENYKNGNQA</sequence>
<dbReference type="AlphaFoldDB" id="A0A2N5SQC7"/>
<gene>
    <name evidence="3" type="ORF">PCANC_22946</name>
</gene>
<reference evidence="3 4" key="1">
    <citation type="submission" date="2017-11" db="EMBL/GenBank/DDBJ databases">
        <title>De novo assembly and phasing of dikaryotic genomes from two isolates of Puccinia coronata f. sp. avenae, the causal agent of oat crown rust.</title>
        <authorList>
            <person name="Miller M.E."/>
            <person name="Zhang Y."/>
            <person name="Omidvar V."/>
            <person name="Sperschneider J."/>
            <person name="Schwessinger B."/>
            <person name="Raley C."/>
            <person name="Palmer J.M."/>
            <person name="Garnica D."/>
            <person name="Upadhyaya N."/>
            <person name="Rathjen J."/>
            <person name="Taylor J.M."/>
            <person name="Park R.F."/>
            <person name="Dodds P.N."/>
            <person name="Hirsch C.D."/>
            <person name="Kianian S.F."/>
            <person name="Figueroa M."/>
        </authorList>
    </citation>
    <scope>NUCLEOTIDE SEQUENCE [LARGE SCALE GENOMIC DNA]</scope>
    <source>
        <strain evidence="3">12NC29</strain>
    </source>
</reference>
<comment type="caution">
    <text evidence="3">The sequence shown here is derived from an EMBL/GenBank/DDBJ whole genome shotgun (WGS) entry which is preliminary data.</text>
</comment>
<protein>
    <recommendedName>
        <fullName evidence="5">RING-type domain-containing protein</fullName>
    </recommendedName>
</protein>
<evidence type="ECO:0008006" key="5">
    <source>
        <dbReference type="Google" id="ProtNLM"/>
    </source>
</evidence>
<evidence type="ECO:0000256" key="1">
    <source>
        <dbReference type="SAM" id="MobiDB-lite"/>
    </source>
</evidence>
<dbReference type="EMBL" id="PGCJ01000895">
    <property type="protein sequence ID" value="PLW15458.1"/>
    <property type="molecule type" value="Genomic_DNA"/>
</dbReference>
<organism evidence="3 4">
    <name type="scientific">Puccinia coronata f. sp. avenae</name>
    <dbReference type="NCBI Taxonomy" id="200324"/>
    <lineage>
        <taxon>Eukaryota</taxon>
        <taxon>Fungi</taxon>
        <taxon>Dikarya</taxon>
        <taxon>Basidiomycota</taxon>
        <taxon>Pucciniomycotina</taxon>
        <taxon>Pucciniomycetes</taxon>
        <taxon>Pucciniales</taxon>
        <taxon>Pucciniaceae</taxon>
        <taxon>Puccinia</taxon>
    </lineage>
</organism>
<feature type="chain" id="PRO_5014969773" description="RING-type domain-containing protein" evidence="2">
    <location>
        <begin position="20"/>
        <end position="273"/>
    </location>
</feature>
<dbReference type="InterPro" id="IPR013083">
    <property type="entry name" value="Znf_RING/FYVE/PHD"/>
</dbReference>
<accession>A0A2N5SQC7</accession>
<feature type="signal peptide" evidence="2">
    <location>
        <begin position="1"/>
        <end position="19"/>
    </location>
</feature>
<proteinExistence type="predicted"/>
<feature type="region of interest" description="Disordered" evidence="1">
    <location>
        <begin position="115"/>
        <end position="142"/>
    </location>
</feature>
<evidence type="ECO:0000313" key="3">
    <source>
        <dbReference type="EMBL" id="PLW15458.1"/>
    </source>
</evidence>
<dbReference type="Proteomes" id="UP000235388">
    <property type="component" value="Unassembled WGS sequence"/>
</dbReference>
<evidence type="ECO:0000313" key="4">
    <source>
        <dbReference type="Proteomes" id="UP000235388"/>
    </source>
</evidence>